<name>A0A4Y9ZR55_9AGAM</name>
<dbReference type="EC" id="2.3.1.48" evidence="2"/>
<keyword evidence="8" id="KW-0539">Nucleus</keyword>
<accession>A0A4Y9ZR55</accession>
<evidence type="ECO:0000256" key="6">
    <source>
        <dbReference type="ARBA" id="ARBA00023015"/>
    </source>
</evidence>
<dbReference type="PANTHER" id="PTHR31571">
    <property type="entry name" value="ALTERED INHERITANCE OF MITOCHONDRIA PROTEIN 6"/>
    <property type="match status" value="1"/>
</dbReference>
<dbReference type="InterPro" id="IPR016849">
    <property type="entry name" value="Rtt109"/>
</dbReference>
<evidence type="ECO:0000313" key="11">
    <source>
        <dbReference type="EMBL" id="TFY77366.1"/>
    </source>
</evidence>
<comment type="subcellular location">
    <subcellularLocation>
        <location evidence="1">Nucleus</location>
    </subcellularLocation>
</comment>
<feature type="region of interest" description="Disordered" evidence="10">
    <location>
        <begin position="344"/>
        <end position="411"/>
    </location>
</feature>
<feature type="region of interest" description="Disordered" evidence="10">
    <location>
        <begin position="274"/>
        <end position="311"/>
    </location>
</feature>
<dbReference type="OrthoDB" id="3361892at2759"/>
<proteinExistence type="predicted"/>
<evidence type="ECO:0000256" key="3">
    <source>
        <dbReference type="ARBA" id="ARBA00022679"/>
    </source>
</evidence>
<keyword evidence="3" id="KW-0808">Transferase</keyword>
<dbReference type="GO" id="GO:0005634">
    <property type="term" value="C:nucleus"/>
    <property type="evidence" value="ECO:0007669"/>
    <property type="project" value="UniProtKB-SubCell"/>
</dbReference>
<evidence type="ECO:0000256" key="5">
    <source>
        <dbReference type="ARBA" id="ARBA00022990"/>
    </source>
</evidence>
<dbReference type="PANTHER" id="PTHR31571:SF2">
    <property type="entry name" value="HISTONE ACETYLTRANSFERASE RTT109"/>
    <property type="match status" value="1"/>
</dbReference>
<dbReference type="GO" id="GO:0006355">
    <property type="term" value="P:regulation of DNA-templated transcription"/>
    <property type="evidence" value="ECO:0007669"/>
    <property type="project" value="InterPro"/>
</dbReference>
<dbReference type="GO" id="GO:0032931">
    <property type="term" value="F:histone H3K56 acetyltransferase activity"/>
    <property type="evidence" value="ECO:0007669"/>
    <property type="project" value="TreeGrafter"/>
</dbReference>
<keyword evidence="12" id="KW-1185">Reference proteome</keyword>
<evidence type="ECO:0000256" key="10">
    <source>
        <dbReference type="SAM" id="MobiDB-lite"/>
    </source>
</evidence>
<gene>
    <name evidence="11" type="ORF">EWM64_g6647</name>
</gene>
<dbReference type="Pfam" id="PF08214">
    <property type="entry name" value="HAT_KAT11"/>
    <property type="match status" value="1"/>
</dbReference>
<evidence type="ECO:0000256" key="8">
    <source>
        <dbReference type="ARBA" id="ARBA00023242"/>
    </source>
</evidence>
<evidence type="ECO:0000313" key="12">
    <source>
        <dbReference type="Proteomes" id="UP000298061"/>
    </source>
</evidence>
<dbReference type="InterPro" id="IPR051236">
    <property type="entry name" value="HAT_RTT109-like"/>
</dbReference>
<keyword evidence="6" id="KW-0805">Transcription regulation</keyword>
<dbReference type="Proteomes" id="UP000298061">
    <property type="component" value="Unassembled WGS sequence"/>
</dbReference>
<feature type="compositionally biased region" description="Low complexity" evidence="10">
    <location>
        <begin position="348"/>
        <end position="387"/>
    </location>
</feature>
<dbReference type="GO" id="GO:0006974">
    <property type="term" value="P:DNA damage response"/>
    <property type="evidence" value="ECO:0007669"/>
    <property type="project" value="UniProtKB-KW"/>
</dbReference>
<organism evidence="11 12">
    <name type="scientific">Hericium alpestre</name>
    <dbReference type="NCBI Taxonomy" id="135208"/>
    <lineage>
        <taxon>Eukaryota</taxon>
        <taxon>Fungi</taxon>
        <taxon>Dikarya</taxon>
        <taxon>Basidiomycota</taxon>
        <taxon>Agaricomycotina</taxon>
        <taxon>Agaricomycetes</taxon>
        <taxon>Russulales</taxon>
        <taxon>Hericiaceae</taxon>
        <taxon>Hericium</taxon>
    </lineage>
</organism>
<evidence type="ECO:0000256" key="2">
    <source>
        <dbReference type="ARBA" id="ARBA00013184"/>
    </source>
</evidence>
<keyword evidence="4" id="KW-0227">DNA damage</keyword>
<dbReference type="STRING" id="135208.A0A4Y9ZR55"/>
<evidence type="ECO:0000256" key="7">
    <source>
        <dbReference type="ARBA" id="ARBA00023163"/>
    </source>
</evidence>
<keyword evidence="5" id="KW-0007">Acetylation</keyword>
<evidence type="ECO:0000256" key="4">
    <source>
        <dbReference type="ARBA" id="ARBA00022763"/>
    </source>
</evidence>
<dbReference type="EMBL" id="SFCI01000935">
    <property type="protein sequence ID" value="TFY77366.1"/>
    <property type="molecule type" value="Genomic_DNA"/>
</dbReference>
<protein>
    <recommendedName>
        <fullName evidence="2">histone acetyltransferase</fullName>
        <ecNumber evidence="2">2.3.1.48</ecNumber>
    </recommendedName>
</protein>
<evidence type="ECO:0000256" key="9">
    <source>
        <dbReference type="ARBA" id="ARBA00048940"/>
    </source>
</evidence>
<feature type="compositionally biased region" description="Basic and acidic residues" evidence="10">
    <location>
        <begin position="288"/>
        <end position="309"/>
    </location>
</feature>
<comment type="catalytic activity">
    <reaction evidence="9">
        <text>L-lysyl-[histone] + acetyl-CoA = N(6)-acetyl-L-lysyl-[histone] + CoA + H(+)</text>
        <dbReference type="Rhea" id="RHEA:21992"/>
        <dbReference type="Rhea" id="RHEA-COMP:9845"/>
        <dbReference type="Rhea" id="RHEA-COMP:11338"/>
        <dbReference type="ChEBI" id="CHEBI:15378"/>
        <dbReference type="ChEBI" id="CHEBI:29969"/>
        <dbReference type="ChEBI" id="CHEBI:57287"/>
        <dbReference type="ChEBI" id="CHEBI:57288"/>
        <dbReference type="ChEBI" id="CHEBI:61930"/>
        <dbReference type="EC" id="2.3.1.48"/>
    </reaction>
    <physiologicalReaction direction="left-to-right" evidence="9">
        <dbReference type="Rhea" id="RHEA:21993"/>
    </physiologicalReaction>
</comment>
<reference evidence="11 12" key="1">
    <citation type="submission" date="2019-02" db="EMBL/GenBank/DDBJ databases">
        <title>Genome sequencing of the rare red list fungi Hericium alpestre (H. flagellum).</title>
        <authorList>
            <person name="Buettner E."/>
            <person name="Kellner H."/>
        </authorList>
    </citation>
    <scope>NUCLEOTIDE SEQUENCE [LARGE SCALE GENOMIC DNA]</scope>
    <source>
        <strain evidence="11 12">DSM 108284</strain>
    </source>
</reference>
<dbReference type="AlphaFoldDB" id="A0A4Y9ZR55"/>
<dbReference type="SMART" id="SM01250">
    <property type="entry name" value="KAT11"/>
    <property type="match status" value="1"/>
</dbReference>
<dbReference type="InterPro" id="IPR013178">
    <property type="entry name" value="Histone_AcTrfase_Rtt109/CBP"/>
</dbReference>
<sequence>MNLRDSLLAALRTLQGTREFHIHVLVTAPKKNGALYPYAIPRPRLYAQGILILLSEQDTPDTPRVLVSAIEACLYNSPTTSSAILYVGKVDSTGQGMAPSPTATLVKAFVRWYADPETRPLPAQHLWVHLFARAQGQYLFPNSADFEGKKPLSDLKLCAWWHRVLGAVAQEVQGGDVMREAGRVRLYFLLPGYSELEALQALRSSSLATPSSSAAGPTWTYGHPYSQTDVPLPCPPPPTGVHNLGHIIPSFEDDPKNRFMDEIAYLTDADAVRSPARKRQRLASNSERTTEEKEHATAAAKEERPKGELDNVQPDEFWERMSFRQECVAGAVTGFFVAVFSAPPPTGKPVSRPSGGGSVSNIISNINRNSVAGPPGSPGRSMSPPGGAAKGRRPMSGLVDEKRRSFQNQGRCRGGPWIAMRRITLWGRWIAGMHDDRAGGIYGLFMLVTWKELRFQRFTDAERSMIFTR</sequence>
<keyword evidence="7" id="KW-0804">Transcription</keyword>
<dbReference type="PROSITE" id="PS51728">
    <property type="entry name" value="RTT109_HAT"/>
    <property type="match status" value="1"/>
</dbReference>
<comment type="caution">
    <text evidence="11">The sequence shown here is derived from an EMBL/GenBank/DDBJ whole genome shotgun (WGS) entry which is preliminary data.</text>
</comment>
<evidence type="ECO:0000256" key="1">
    <source>
        <dbReference type="ARBA" id="ARBA00004123"/>
    </source>
</evidence>